<evidence type="ECO:0000256" key="9">
    <source>
        <dbReference type="ARBA" id="ARBA00050687"/>
    </source>
</evidence>
<keyword evidence="5 10" id="KW-0658">Purine biosynthesis</keyword>
<evidence type="ECO:0000256" key="1">
    <source>
        <dbReference type="ARBA" id="ARBA00004844"/>
    </source>
</evidence>
<dbReference type="GO" id="GO:0005829">
    <property type="term" value="C:cytosol"/>
    <property type="evidence" value="ECO:0007669"/>
    <property type="project" value="TreeGrafter"/>
</dbReference>
<comment type="catalytic activity">
    <reaction evidence="8 10">
        <text>(6R)-10-formyltetrahydrofolate + 5-amino-1-(5-phospho-beta-D-ribosyl)imidazole-4-carboxamide = 5-formamido-1-(5-phospho-D-ribosyl)imidazole-4-carboxamide + (6S)-5,6,7,8-tetrahydrofolate</text>
        <dbReference type="Rhea" id="RHEA:22192"/>
        <dbReference type="ChEBI" id="CHEBI:57453"/>
        <dbReference type="ChEBI" id="CHEBI:58467"/>
        <dbReference type="ChEBI" id="CHEBI:58475"/>
        <dbReference type="ChEBI" id="CHEBI:195366"/>
        <dbReference type="EC" id="2.1.2.3"/>
    </reaction>
</comment>
<dbReference type="FunFam" id="3.40.50.1380:FF:000001">
    <property type="entry name" value="Bifunctional purine biosynthesis protein PurH"/>
    <property type="match status" value="1"/>
</dbReference>
<evidence type="ECO:0000256" key="6">
    <source>
        <dbReference type="ARBA" id="ARBA00022801"/>
    </source>
</evidence>
<evidence type="ECO:0000259" key="11">
    <source>
        <dbReference type="PROSITE" id="PS51855"/>
    </source>
</evidence>
<comment type="catalytic activity">
    <reaction evidence="9 10">
        <text>IMP + H2O = 5-formamido-1-(5-phospho-D-ribosyl)imidazole-4-carboxamide</text>
        <dbReference type="Rhea" id="RHEA:18445"/>
        <dbReference type="ChEBI" id="CHEBI:15377"/>
        <dbReference type="ChEBI" id="CHEBI:58053"/>
        <dbReference type="ChEBI" id="CHEBI:58467"/>
        <dbReference type="EC" id="3.5.4.10"/>
    </reaction>
</comment>
<sequence length="508" mass="55698">MSQPVKIKNALISVYYKDNLEPLIRQLHSFGVTLYSTGGTEKFIRDLGIGVVAVEDLTGYPSILGGRVKTLHPKVFGGILTRRGLETDKAQIAEYEIPEIDLVIVDLYPFEETVKAGGTEQEIIEKIDIGGISLIRAAAKNFKDVVIIASKDDYQPLQQILEENAGYTMLAHRKAFAKKAFHVSSHYDTAIFNYFNQEEPIRVFKQSEEKTTVLRYGENPHQQGIFYGDLDAMFKQLSGKGLSYNNLVDVDAAVALIDEFTEPTFAILKHTNACGVASRANLLDAWKDALACDPVSAFGGVLICNGEVDNETAPEINKLFFEVLIAPSYTPEAIATFAGKKNRIILVRRQTSLPAKHFKTLLNGVIEQDKDNTIEGPGLMTPVTDRKPTPEELNDLFFANKIVKHTKSNTIVLVKNGQLLASGVGQTSRVDALKQAIVKAGSFGFKLDGSVMASDAFFPFPDCVEIAADAGITVILQPGGSIKDQLSIDMANKKNVAMVTTGVRHFKH</sequence>
<dbReference type="NCBIfam" id="NF002049">
    <property type="entry name" value="PRK00881.1"/>
    <property type="match status" value="1"/>
</dbReference>
<accession>A0A7K1XUC8</accession>
<proteinExistence type="inferred from homology"/>
<dbReference type="Pfam" id="PF02142">
    <property type="entry name" value="MGS"/>
    <property type="match status" value="1"/>
</dbReference>
<dbReference type="NCBIfam" id="TIGR00355">
    <property type="entry name" value="purH"/>
    <property type="match status" value="1"/>
</dbReference>
<protein>
    <recommendedName>
        <fullName evidence="10">Bifunctional purine biosynthesis protein PurH</fullName>
    </recommendedName>
    <domain>
        <recommendedName>
            <fullName evidence="10">Phosphoribosylaminoimidazolecarboxamide formyltransferase</fullName>
            <ecNumber evidence="10">2.1.2.3</ecNumber>
        </recommendedName>
        <alternativeName>
            <fullName evidence="10">AICAR transformylase</fullName>
        </alternativeName>
    </domain>
    <domain>
        <recommendedName>
            <fullName evidence="10">IMP cyclohydrolase</fullName>
            <ecNumber evidence="10">3.5.4.10</ecNumber>
        </recommendedName>
        <alternativeName>
            <fullName evidence="10">ATIC</fullName>
        </alternativeName>
        <alternativeName>
            <fullName evidence="10">IMP synthase</fullName>
        </alternativeName>
        <alternativeName>
            <fullName evidence="10">Inosinicase</fullName>
        </alternativeName>
    </domain>
</protein>
<keyword evidence="6 10" id="KW-0378">Hydrolase</keyword>
<evidence type="ECO:0000256" key="3">
    <source>
        <dbReference type="ARBA" id="ARBA00007667"/>
    </source>
</evidence>
<comment type="caution">
    <text evidence="12">The sequence shown here is derived from an EMBL/GenBank/DDBJ whole genome shotgun (WGS) entry which is preliminary data.</text>
</comment>
<evidence type="ECO:0000256" key="5">
    <source>
        <dbReference type="ARBA" id="ARBA00022755"/>
    </source>
</evidence>
<dbReference type="EC" id="3.5.4.10" evidence="10"/>
<dbReference type="SUPFAM" id="SSF52335">
    <property type="entry name" value="Methylglyoxal synthase-like"/>
    <property type="match status" value="1"/>
</dbReference>
<keyword evidence="4 10" id="KW-0808">Transferase</keyword>
<dbReference type="GO" id="GO:0003937">
    <property type="term" value="F:IMP cyclohydrolase activity"/>
    <property type="evidence" value="ECO:0007669"/>
    <property type="project" value="UniProtKB-UniRule"/>
</dbReference>
<keyword evidence="7 10" id="KW-0511">Multifunctional enzyme</keyword>
<dbReference type="AlphaFoldDB" id="A0A7K1XUC8"/>
<keyword evidence="13" id="KW-1185">Reference proteome</keyword>
<comment type="pathway">
    <text evidence="2 10">Purine metabolism; IMP biosynthesis via de novo pathway; 5-formamido-1-(5-phospho-D-ribosyl)imidazole-4-carboxamide from 5-amino-1-(5-phospho-D-ribosyl)imidazole-4-carboxamide (10-formyl THF route): step 1/1.</text>
</comment>
<dbReference type="SMART" id="SM00798">
    <property type="entry name" value="AICARFT_IMPCHas"/>
    <property type="match status" value="1"/>
</dbReference>
<dbReference type="Pfam" id="PF01808">
    <property type="entry name" value="AICARFT_IMPCHas"/>
    <property type="match status" value="1"/>
</dbReference>
<dbReference type="GO" id="GO:0004643">
    <property type="term" value="F:phosphoribosylaminoimidazolecarboxamide formyltransferase activity"/>
    <property type="evidence" value="ECO:0007669"/>
    <property type="project" value="UniProtKB-UniRule"/>
</dbReference>
<dbReference type="InterPro" id="IPR024051">
    <property type="entry name" value="AICAR_Tfase_dup_dom_sf"/>
</dbReference>
<dbReference type="SMART" id="SM00851">
    <property type="entry name" value="MGS"/>
    <property type="match status" value="1"/>
</dbReference>
<comment type="pathway">
    <text evidence="1 10">Purine metabolism; IMP biosynthesis via de novo pathway; IMP from 5-formamido-1-(5-phospho-D-ribosyl)imidazole-4-carboxamide: step 1/1.</text>
</comment>
<dbReference type="CDD" id="cd01421">
    <property type="entry name" value="IMPCH"/>
    <property type="match status" value="1"/>
</dbReference>
<dbReference type="InterPro" id="IPR036914">
    <property type="entry name" value="MGS-like_dom_sf"/>
</dbReference>
<evidence type="ECO:0000313" key="12">
    <source>
        <dbReference type="EMBL" id="MXV14594.1"/>
    </source>
</evidence>
<dbReference type="GO" id="GO:0006189">
    <property type="term" value="P:'de novo' IMP biosynthetic process"/>
    <property type="evidence" value="ECO:0007669"/>
    <property type="project" value="UniProtKB-UniRule"/>
</dbReference>
<dbReference type="EC" id="2.1.2.3" evidence="10"/>
<dbReference type="HAMAP" id="MF_00139">
    <property type="entry name" value="PurH"/>
    <property type="match status" value="1"/>
</dbReference>
<evidence type="ECO:0000256" key="4">
    <source>
        <dbReference type="ARBA" id="ARBA00022679"/>
    </source>
</evidence>
<dbReference type="FunFam" id="3.40.140.20:FF:000005">
    <property type="entry name" value="Bifunctional purine biosynthesis protein PurH"/>
    <property type="match status" value="1"/>
</dbReference>
<organism evidence="12 13">
    <name type="scientific">Hufsiella ginkgonis</name>
    <dbReference type="NCBI Taxonomy" id="2695274"/>
    <lineage>
        <taxon>Bacteria</taxon>
        <taxon>Pseudomonadati</taxon>
        <taxon>Bacteroidota</taxon>
        <taxon>Sphingobacteriia</taxon>
        <taxon>Sphingobacteriales</taxon>
        <taxon>Sphingobacteriaceae</taxon>
        <taxon>Hufsiella</taxon>
    </lineage>
</organism>
<dbReference type="InterPro" id="IPR016193">
    <property type="entry name" value="Cytidine_deaminase-like"/>
</dbReference>
<evidence type="ECO:0000256" key="10">
    <source>
        <dbReference type="HAMAP-Rule" id="MF_00139"/>
    </source>
</evidence>
<dbReference type="UniPathway" id="UPA00074">
    <property type="reaction ID" value="UER00133"/>
</dbReference>
<dbReference type="Gene3D" id="3.40.140.20">
    <property type="match status" value="2"/>
</dbReference>
<dbReference type="SUPFAM" id="SSF53927">
    <property type="entry name" value="Cytidine deaminase-like"/>
    <property type="match status" value="1"/>
</dbReference>
<evidence type="ECO:0000256" key="7">
    <source>
        <dbReference type="ARBA" id="ARBA00023268"/>
    </source>
</evidence>
<reference evidence="12 13" key="1">
    <citation type="submission" date="2019-11" db="EMBL/GenBank/DDBJ databases">
        <title>Pedobacter sp. HMF7056 Genome sequencing and assembly.</title>
        <authorList>
            <person name="Kang H."/>
            <person name="Kim H."/>
            <person name="Joh K."/>
        </authorList>
    </citation>
    <scope>NUCLEOTIDE SEQUENCE [LARGE SCALE GENOMIC DNA]</scope>
    <source>
        <strain evidence="12 13">HMF7056</strain>
    </source>
</reference>
<dbReference type="InterPro" id="IPR002695">
    <property type="entry name" value="PurH-like"/>
</dbReference>
<gene>
    <name evidence="10 12" type="primary">purH</name>
    <name evidence="12" type="ORF">GS398_04740</name>
</gene>
<dbReference type="PROSITE" id="PS51855">
    <property type="entry name" value="MGS"/>
    <property type="match status" value="1"/>
</dbReference>
<dbReference type="PANTHER" id="PTHR11692">
    <property type="entry name" value="BIFUNCTIONAL PURINE BIOSYNTHESIS PROTEIN PURH"/>
    <property type="match status" value="1"/>
</dbReference>
<evidence type="ECO:0000256" key="2">
    <source>
        <dbReference type="ARBA" id="ARBA00004954"/>
    </source>
</evidence>
<evidence type="ECO:0000313" key="13">
    <source>
        <dbReference type="Proteomes" id="UP000451233"/>
    </source>
</evidence>
<dbReference type="EMBL" id="WVHS01000001">
    <property type="protein sequence ID" value="MXV14594.1"/>
    <property type="molecule type" value="Genomic_DNA"/>
</dbReference>
<dbReference type="FunFam" id="3.40.140.20:FF:000001">
    <property type="entry name" value="Bifunctional purine biosynthesis protein PurH"/>
    <property type="match status" value="1"/>
</dbReference>
<name>A0A7K1XUC8_9SPHI</name>
<comment type="similarity">
    <text evidence="3 10">Belongs to the PurH family.</text>
</comment>
<feature type="domain" description="MGS-like" evidence="11">
    <location>
        <begin position="1"/>
        <end position="149"/>
    </location>
</feature>
<evidence type="ECO:0000256" key="8">
    <source>
        <dbReference type="ARBA" id="ARBA00050488"/>
    </source>
</evidence>
<dbReference type="Proteomes" id="UP000451233">
    <property type="component" value="Unassembled WGS sequence"/>
</dbReference>
<dbReference type="PANTHER" id="PTHR11692:SF0">
    <property type="entry name" value="BIFUNCTIONAL PURINE BIOSYNTHESIS PROTEIN ATIC"/>
    <property type="match status" value="1"/>
</dbReference>
<comment type="domain">
    <text evidence="10">The IMP cyclohydrolase activity resides in the N-terminal region.</text>
</comment>
<dbReference type="InterPro" id="IPR011607">
    <property type="entry name" value="MGS-like_dom"/>
</dbReference>
<dbReference type="PIRSF" id="PIRSF000414">
    <property type="entry name" value="AICARFT_IMPCHas"/>
    <property type="match status" value="1"/>
</dbReference>
<dbReference type="RefSeq" id="WP_160905556.1">
    <property type="nucleotide sequence ID" value="NZ_WVHS01000001.1"/>
</dbReference>
<dbReference type="Gene3D" id="3.40.50.1380">
    <property type="entry name" value="Methylglyoxal synthase-like domain"/>
    <property type="match status" value="1"/>
</dbReference>